<dbReference type="EMBL" id="ML170162">
    <property type="protein sequence ID" value="TDL25937.1"/>
    <property type="molecule type" value="Genomic_DNA"/>
</dbReference>
<feature type="compositionally biased region" description="Low complexity" evidence="1">
    <location>
        <begin position="50"/>
        <end position="59"/>
    </location>
</feature>
<feature type="region of interest" description="Disordered" evidence="1">
    <location>
        <begin position="281"/>
        <end position="317"/>
    </location>
</feature>
<organism evidence="2 3">
    <name type="scientific">Rickenella mellea</name>
    <dbReference type="NCBI Taxonomy" id="50990"/>
    <lineage>
        <taxon>Eukaryota</taxon>
        <taxon>Fungi</taxon>
        <taxon>Dikarya</taxon>
        <taxon>Basidiomycota</taxon>
        <taxon>Agaricomycotina</taxon>
        <taxon>Agaricomycetes</taxon>
        <taxon>Hymenochaetales</taxon>
        <taxon>Rickenellaceae</taxon>
        <taxon>Rickenella</taxon>
    </lineage>
</organism>
<protein>
    <submittedName>
        <fullName evidence="2">Uncharacterized protein</fullName>
    </submittedName>
</protein>
<accession>A0A4Y7QE25</accession>
<feature type="compositionally biased region" description="Low complexity" evidence="1">
    <location>
        <begin position="387"/>
        <end position="399"/>
    </location>
</feature>
<dbReference type="VEuPathDB" id="FungiDB:BD410DRAFT_813024"/>
<dbReference type="STRING" id="50990.A0A4Y7QE25"/>
<feature type="compositionally biased region" description="Polar residues" evidence="1">
    <location>
        <begin position="304"/>
        <end position="317"/>
    </location>
</feature>
<keyword evidence="3" id="KW-1185">Reference proteome</keyword>
<gene>
    <name evidence="2" type="ORF">BD410DRAFT_813024</name>
</gene>
<reference evidence="2 3" key="1">
    <citation type="submission" date="2018-06" db="EMBL/GenBank/DDBJ databases">
        <title>A transcriptomic atlas of mushroom development highlights an independent origin of complex multicellularity.</title>
        <authorList>
            <consortium name="DOE Joint Genome Institute"/>
            <person name="Krizsan K."/>
            <person name="Almasi E."/>
            <person name="Merenyi Z."/>
            <person name="Sahu N."/>
            <person name="Viragh M."/>
            <person name="Koszo T."/>
            <person name="Mondo S."/>
            <person name="Kiss B."/>
            <person name="Balint B."/>
            <person name="Kues U."/>
            <person name="Barry K."/>
            <person name="Hegedus J.C."/>
            <person name="Henrissat B."/>
            <person name="Johnson J."/>
            <person name="Lipzen A."/>
            <person name="Ohm R."/>
            <person name="Nagy I."/>
            <person name="Pangilinan J."/>
            <person name="Yan J."/>
            <person name="Xiong Y."/>
            <person name="Grigoriev I.V."/>
            <person name="Hibbett D.S."/>
            <person name="Nagy L.G."/>
        </authorList>
    </citation>
    <scope>NUCLEOTIDE SEQUENCE [LARGE SCALE GENOMIC DNA]</scope>
    <source>
        <strain evidence="2 3">SZMC22713</strain>
    </source>
</reference>
<evidence type="ECO:0000313" key="3">
    <source>
        <dbReference type="Proteomes" id="UP000294933"/>
    </source>
</evidence>
<dbReference type="AlphaFoldDB" id="A0A4Y7QE25"/>
<evidence type="ECO:0000256" key="1">
    <source>
        <dbReference type="SAM" id="MobiDB-lite"/>
    </source>
</evidence>
<dbReference type="OrthoDB" id="10256743at2759"/>
<name>A0A4Y7QE25_9AGAM</name>
<evidence type="ECO:0000313" key="2">
    <source>
        <dbReference type="EMBL" id="TDL25937.1"/>
    </source>
</evidence>
<feature type="region of interest" description="Disordered" evidence="1">
    <location>
        <begin position="44"/>
        <end position="73"/>
    </location>
</feature>
<proteinExistence type="predicted"/>
<dbReference type="Proteomes" id="UP000294933">
    <property type="component" value="Unassembled WGS sequence"/>
</dbReference>
<sequence>MSDTLATPSPLSTTSVTAMEDYTPIPMSFPTVLLHPKMGDPYARLRDTSSVHTTSSAHVQGKRRNREEKEGKRWVRRKENARFVGNPHIIQASKKDHSLDLPSTRSTFPIPLPPYLSRTASAPSIESPPFDALSASSGRFSLGLKGMRRALRRSGPRTQTLVKDVEVEILEWLDGGTILRPGLQQNNLEGPARLIGCTETIAEVSRNPLELIWAIESDAYARYVVHCCARYHKVVSFSKEVSGRRLTYLLRPNVTRPDLSAKTALDTPPVTDLDYSSHGLESEFETTQSERGALSDIMSEPDSRPQSALSKYSDSEELQNGFNAKVTQNTLEPVEDEDGVEGDEESVVDVDLAQSIGSLSLDVPQRPVSLKITSDRQLHWDRRRSLRSTSSPSRSPSSRPMRRIISVAKSSTMGPLSFYDYLYA</sequence>
<feature type="region of interest" description="Disordered" evidence="1">
    <location>
        <begin position="382"/>
        <end position="402"/>
    </location>
</feature>